<reference evidence="9" key="1">
    <citation type="submission" date="2018-11" db="EMBL/GenBank/DDBJ databases">
        <authorList>
            <consortium name="Genoscope - CEA"/>
            <person name="William W."/>
        </authorList>
    </citation>
    <scope>NUCLEOTIDE SEQUENCE</scope>
</reference>
<keyword evidence="6 7" id="KW-0472">Membrane</keyword>
<keyword evidence="5 7" id="KW-1133">Transmembrane helix</keyword>
<comment type="subcellular location">
    <subcellularLocation>
        <location evidence="1">Vacuole membrane</location>
        <topology evidence="1">Multi-pass membrane protein</topology>
    </subcellularLocation>
</comment>
<dbReference type="Pfam" id="PF06454">
    <property type="entry name" value="THH1_TOM1-3_dom"/>
    <property type="match status" value="1"/>
</dbReference>
<dbReference type="PANTHER" id="PTHR31142">
    <property type="entry name" value="TOBAMOVIRUS MULTIPLICATION PROTEIN 1-LIKE ISOFORM X1"/>
    <property type="match status" value="1"/>
</dbReference>
<keyword evidence="3" id="KW-0926">Vacuole</keyword>
<dbReference type="PANTHER" id="PTHR31142:SF1">
    <property type="entry name" value="TOBAMOVIRUS MULTIPLICATION PROTEIN 1"/>
    <property type="match status" value="1"/>
</dbReference>
<organism evidence="9">
    <name type="scientific">Brassica oleracea</name>
    <name type="common">Wild cabbage</name>
    <dbReference type="NCBI Taxonomy" id="3712"/>
    <lineage>
        <taxon>Eukaryota</taxon>
        <taxon>Viridiplantae</taxon>
        <taxon>Streptophyta</taxon>
        <taxon>Embryophyta</taxon>
        <taxon>Tracheophyta</taxon>
        <taxon>Spermatophyta</taxon>
        <taxon>Magnoliopsida</taxon>
        <taxon>eudicotyledons</taxon>
        <taxon>Gunneridae</taxon>
        <taxon>Pentapetalae</taxon>
        <taxon>rosids</taxon>
        <taxon>malvids</taxon>
        <taxon>Brassicales</taxon>
        <taxon>Brassicaceae</taxon>
        <taxon>Brassiceae</taxon>
        <taxon>Brassica</taxon>
    </lineage>
</organism>
<comment type="similarity">
    <text evidence="2">Belongs to the plant tobamovirus multiplication TOM1 protein family.</text>
</comment>
<evidence type="ECO:0000256" key="1">
    <source>
        <dbReference type="ARBA" id="ARBA00004128"/>
    </source>
</evidence>
<dbReference type="InterPro" id="IPR012340">
    <property type="entry name" value="NA-bd_OB-fold"/>
</dbReference>
<dbReference type="EMBL" id="LR031875">
    <property type="protein sequence ID" value="VDD30584.1"/>
    <property type="molecule type" value="Genomic_DNA"/>
</dbReference>
<evidence type="ECO:0000256" key="5">
    <source>
        <dbReference type="ARBA" id="ARBA00022989"/>
    </source>
</evidence>
<name>A0A3P6E5Q0_BRAOL</name>
<feature type="domain" description="THH1/TOM1/TOM3" evidence="8">
    <location>
        <begin position="37"/>
        <end position="105"/>
    </location>
</feature>
<dbReference type="InterPro" id="IPR009457">
    <property type="entry name" value="THH1/TOM1/TOM3_dom"/>
</dbReference>
<evidence type="ECO:0000256" key="7">
    <source>
        <dbReference type="SAM" id="Phobius"/>
    </source>
</evidence>
<evidence type="ECO:0000256" key="2">
    <source>
        <dbReference type="ARBA" id="ARBA00006779"/>
    </source>
</evidence>
<gene>
    <name evidence="9" type="ORF">BOLC9T55907H</name>
</gene>
<protein>
    <recommendedName>
        <fullName evidence="8">THH1/TOM1/TOM3 domain-containing protein</fullName>
    </recommendedName>
</protein>
<evidence type="ECO:0000313" key="9">
    <source>
        <dbReference type="EMBL" id="VDD30584.1"/>
    </source>
</evidence>
<sequence length="106" mass="12099">MDSRRKQMILPSLVKLDEGVGVRIVNCSSLVDQSKLVSGTIVTLQSTFTIIRILPPKVNPLVWKMVYQHRGDALCWILLDLPGLLFFSAYTLLVLFWAEIYHQARI</sequence>
<dbReference type="Gene3D" id="2.40.50.140">
    <property type="entry name" value="Nucleic acid-binding proteins"/>
    <property type="match status" value="1"/>
</dbReference>
<evidence type="ECO:0000256" key="3">
    <source>
        <dbReference type="ARBA" id="ARBA00022554"/>
    </source>
</evidence>
<dbReference type="AlphaFoldDB" id="A0A3P6E5Q0"/>
<evidence type="ECO:0000259" key="8">
    <source>
        <dbReference type="Pfam" id="PF06454"/>
    </source>
</evidence>
<evidence type="ECO:0000256" key="6">
    <source>
        <dbReference type="ARBA" id="ARBA00023136"/>
    </source>
</evidence>
<dbReference type="GO" id="GO:0009705">
    <property type="term" value="C:plant-type vacuole membrane"/>
    <property type="evidence" value="ECO:0007669"/>
    <property type="project" value="TreeGrafter"/>
</dbReference>
<feature type="transmembrane region" description="Helical" evidence="7">
    <location>
        <begin position="73"/>
        <end position="98"/>
    </location>
</feature>
<dbReference type="InterPro" id="IPR040226">
    <property type="entry name" value="THH1/TOM1/TOM3"/>
</dbReference>
<accession>A0A3P6E5Q0</accession>
<keyword evidence="4 7" id="KW-0812">Transmembrane</keyword>
<evidence type="ECO:0000256" key="4">
    <source>
        <dbReference type="ARBA" id="ARBA00022692"/>
    </source>
</evidence>
<proteinExistence type="inferred from homology"/>